<dbReference type="AlphaFoldDB" id="A0A6N3HN16"/>
<name>A0A6N3HN16_CLOBU</name>
<organism evidence="1">
    <name type="scientific">Clostridium butyricum</name>
    <dbReference type="NCBI Taxonomy" id="1492"/>
    <lineage>
        <taxon>Bacteria</taxon>
        <taxon>Bacillati</taxon>
        <taxon>Bacillota</taxon>
        <taxon>Clostridia</taxon>
        <taxon>Eubacteriales</taxon>
        <taxon>Clostridiaceae</taxon>
        <taxon>Clostridium</taxon>
    </lineage>
</organism>
<protein>
    <recommendedName>
        <fullName evidence="2">Cyclic lactone autoinducer peptide</fullName>
    </recommendedName>
</protein>
<evidence type="ECO:0008006" key="2">
    <source>
        <dbReference type="Google" id="ProtNLM"/>
    </source>
</evidence>
<proteinExistence type="predicted"/>
<gene>
    <name evidence="1" type="ORF">CBLFYP62_03985</name>
</gene>
<dbReference type="EMBL" id="CACRTU010000049">
    <property type="protein sequence ID" value="VYU77323.1"/>
    <property type="molecule type" value="Genomic_DNA"/>
</dbReference>
<dbReference type="RefSeq" id="WP_156737232.1">
    <property type="nucleotide sequence ID" value="NZ_CACRTU010000049.1"/>
</dbReference>
<reference evidence="1" key="1">
    <citation type="submission" date="2019-11" db="EMBL/GenBank/DDBJ databases">
        <authorList>
            <person name="Feng L."/>
        </authorList>
    </citation>
    <scope>NUCLEOTIDE SEQUENCE</scope>
    <source>
        <strain evidence="1">CButyricumLFYP62</strain>
    </source>
</reference>
<evidence type="ECO:0000313" key="1">
    <source>
        <dbReference type="EMBL" id="VYU77323.1"/>
    </source>
</evidence>
<accession>A0A6N3HN16</accession>
<sequence length="42" mass="4655">MEMKKVLSNLLKKATESSMATAKASFCGFGVEKMPESMKNNR</sequence>